<comment type="subcellular location">
    <subcellularLocation>
        <location evidence="1">Membrane</location>
    </subcellularLocation>
</comment>
<keyword evidence="4" id="KW-0472">Membrane</keyword>
<evidence type="ECO:0000313" key="6">
    <source>
        <dbReference type="EMBL" id="KAJ8298399.1"/>
    </source>
</evidence>
<dbReference type="InterPro" id="IPR001828">
    <property type="entry name" value="ANF_lig-bd_rcpt"/>
</dbReference>
<evidence type="ECO:0000256" key="4">
    <source>
        <dbReference type="ARBA" id="ARBA00023136"/>
    </source>
</evidence>
<reference evidence="6 7" key="1">
    <citation type="submission" date="2022-12" db="EMBL/GenBank/DDBJ databases">
        <title>Chromosome-level genome of Tegillarca granosa.</title>
        <authorList>
            <person name="Kim J."/>
        </authorList>
    </citation>
    <scope>NUCLEOTIDE SEQUENCE [LARGE SCALE GENOMIC DNA]</scope>
    <source>
        <strain evidence="6">Teg-2019</strain>
        <tissue evidence="6">Adductor muscle</tissue>
    </source>
</reference>
<comment type="caution">
    <text evidence="6">The sequence shown here is derived from an EMBL/GenBank/DDBJ whole genome shotgun (WGS) entry which is preliminary data.</text>
</comment>
<keyword evidence="2" id="KW-0812">Transmembrane</keyword>
<dbReference type="SUPFAM" id="SSF53822">
    <property type="entry name" value="Periplasmic binding protein-like I"/>
    <property type="match status" value="1"/>
</dbReference>
<dbReference type="Pfam" id="PF01094">
    <property type="entry name" value="ANF_receptor"/>
    <property type="match status" value="1"/>
</dbReference>
<accession>A0ABQ9DYM7</accession>
<name>A0ABQ9DYM7_TEGGR</name>
<keyword evidence="7" id="KW-1185">Reference proteome</keyword>
<feature type="domain" description="Receptor ligand binding region" evidence="5">
    <location>
        <begin position="54"/>
        <end position="124"/>
    </location>
</feature>
<evidence type="ECO:0000256" key="1">
    <source>
        <dbReference type="ARBA" id="ARBA00004370"/>
    </source>
</evidence>
<evidence type="ECO:0000256" key="2">
    <source>
        <dbReference type="ARBA" id="ARBA00022692"/>
    </source>
</evidence>
<evidence type="ECO:0000256" key="3">
    <source>
        <dbReference type="ARBA" id="ARBA00022989"/>
    </source>
</evidence>
<dbReference type="Gene3D" id="3.40.50.2300">
    <property type="match status" value="1"/>
</dbReference>
<sequence>MTRRNKKGGKRFDIKYHFADKFVTIKRHRNVFHKTEVTKQNRINTLARLEHNQTHIVFGPYDDAIAMVTEKLRIPYISMTAFSKENLNSTFQLIPSLSGFSEAILDMMKLYIWERVSLFYDDEKVIMNIAISHLFSVDTSDQLFFISKKYFMLQSHHKIARNISLNIRLFINRSRHNVFFLLYIKRHFISKSNKK</sequence>
<evidence type="ECO:0000259" key="5">
    <source>
        <dbReference type="Pfam" id="PF01094"/>
    </source>
</evidence>
<organism evidence="6 7">
    <name type="scientific">Tegillarca granosa</name>
    <name type="common">Malaysian cockle</name>
    <name type="synonym">Anadara granosa</name>
    <dbReference type="NCBI Taxonomy" id="220873"/>
    <lineage>
        <taxon>Eukaryota</taxon>
        <taxon>Metazoa</taxon>
        <taxon>Spiralia</taxon>
        <taxon>Lophotrochozoa</taxon>
        <taxon>Mollusca</taxon>
        <taxon>Bivalvia</taxon>
        <taxon>Autobranchia</taxon>
        <taxon>Pteriomorphia</taxon>
        <taxon>Arcoida</taxon>
        <taxon>Arcoidea</taxon>
        <taxon>Arcidae</taxon>
        <taxon>Tegillarca</taxon>
    </lineage>
</organism>
<dbReference type="InterPro" id="IPR028082">
    <property type="entry name" value="Peripla_BP_I"/>
</dbReference>
<proteinExistence type="predicted"/>
<protein>
    <recommendedName>
        <fullName evidence="5">Receptor ligand binding region domain-containing protein</fullName>
    </recommendedName>
</protein>
<evidence type="ECO:0000313" key="7">
    <source>
        <dbReference type="Proteomes" id="UP001217089"/>
    </source>
</evidence>
<keyword evidence="3" id="KW-1133">Transmembrane helix</keyword>
<dbReference type="Proteomes" id="UP001217089">
    <property type="component" value="Unassembled WGS sequence"/>
</dbReference>
<dbReference type="EMBL" id="JARBDR010000923">
    <property type="protein sequence ID" value="KAJ8298399.1"/>
    <property type="molecule type" value="Genomic_DNA"/>
</dbReference>
<gene>
    <name evidence="6" type="ORF">KUTeg_024930</name>
</gene>